<dbReference type="PROSITE" id="PS51192">
    <property type="entry name" value="HELICASE_ATP_BIND_1"/>
    <property type="match status" value="1"/>
</dbReference>
<keyword evidence="2" id="KW-0378">Hydrolase</keyword>
<keyword evidence="9" id="KW-1185">Reference proteome</keyword>
<dbReference type="KEGG" id="sapo:SAPIO_CDS3699"/>
<feature type="region of interest" description="Disordered" evidence="4">
    <location>
        <begin position="424"/>
        <end position="445"/>
    </location>
</feature>
<protein>
    <recommendedName>
        <fullName evidence="10">ATP-dependent helicase fft2</fullName>
    </recommendedName>
</protein>
<reference evidence="8 9" key="1">
    <citation type="journal article" date="2014" name="Genome Announc.">
        <title>Draft genome sequence of the pathogenic fungus Scedosporium apiospermum.</title>
        <authorList>
            <person name="Vandeputte P."/>
            <person name="Ghamrawi S."/>
            <person name="Rechenmann M."/>
            <person name="Iltis A."/>
            <person name="Giraud S."/>
            <person name="Fleury M."/>
            <person name="Thornton C."/>
            <person name="Delhaes L."/>
            <person name="Meyer W."/>
            <person name="Papon N."/>
            <person name="Bouchara J.P."/>
        </authorList>
    </citation>
    <scope>NUCLEOTIDE SEQUENCE [LARGE SCALE GENOMIC DNA]</scope>
    <source>
        <strain evidence="8 9">IHEM 14462</strain>
    </source>
</reference>
<evidence type="ECO:0000313" key="8">
    <source>
        <dbReference type="EMBL" id="KEZ44654.1"/>
    </source>
</evidence>
<dbReference type="SUPFAM" id="SSF52540">
    <property type="entry name" value="P-loop containing nucleoside triphosphate hydrolases"/>
    <property type="match status" value="2"/>
</dbReference>
<evidence type="ECO:0000259" key="7">
    <source>
        <dbReference type="PROSITE" id="PS51194"/>
    </source>
</evidence>
<dbReference type="InterPro" id="IPR014001">
    <property type="entry name" value="Helicase_ATP-bd"/>
</dbReference>
<feature type="compositionally biased region" description="Acidic residues" evidence="4">
    <location>
        <begin position="296"/>
        <end position="306"/>
    </location>
</feature>
<feature type="compositionally biased region" description="Low complexity" evidence="4">
    <location>
        <begin position="64"/>
        <end position="75"/>
    </location>
</feature>
<dbReference type="SMART" id="SM00490">
    <property type="entry name" value="HELICc"/>
    <property type="match status" value="1"/>
</dbReference>
<feature type="compositionally biased region" description="Polar residues" evidence="4">
    <location>
        <begin position="82"/>
        <end position="91"/>
    </location>
</feature>
<dbReference type="Pfam" id="PF00176">
    <property type="entry name" value="SNF2-rel_dom"/>
    <property type="match status" value="1"/>
</dbReference>
<keyword evidence="3" id="KW-0067">ATP-binding</keyword>
<dbReference type="PROSITE" id="PS50897">
    <property type="entry name" value="CTLH"/>
    <property type="match status" value="1"/>
</dbReference>
<feature type="compositionally biased region" description="Acidic residues" evidence="4">
    <location>
        <begin position="224"/>
        <end position="240"/>
    </location>
</feature>
<dbReference type="Gene3D" id="3.40.50.300">
    <property type="entry name" value="P-loop containing nucleotide triphosphate hydrolases"/>
    <property type="match status" value="2"/>
</dbReference>
<dbReference type="PANTHER" id="PTHR10799">
    <property type="entry name" value="SNF2/RAD54 HELICASE FAMILY"/>
    <property type="match status" value="1"/>
</dbReference>
<evidence type="ECO:0008006" key="10">
    <source>
        <dbReference type="Google" id="ProtNLM"/>
    </source>
</evidence>
<sequence>MAQASSLPSAPGIIPATPPRALLYDSDLDELGDERIPGTSPYITQPTQIVSNPNPKLLRKASPRRSSPEPILSSSPPRPPQLTKQNSNSSAGLPFRNQPITKFFSRPLPISPQRLASSNSQQMANGNPPRSSIPQKRNSDIIALSSDDDEDSLVEDRADIIPTNFSRKPKPSIPEPKPKEKPKAKLIDFESFKYKGQTRPAPPSKASTMPSKRGNRAKKNVVLDSDESEEEEEEEEEEEPIVPRRRRLMRGLRPGQESQSTLSSPPSSSRDSSTPTSSQRSTKATTPEVPITILSDSDEDEFDSKEDDTPRTDEDVRLLKLLNDLDLKDLAALTGAPEADLKLLIKKRPFASIASVESVCKIKEGRGKQKRQKVEIGEAIIDKTRNFMRSISMVDKVVSESEARAAFIKKQLDLWHIDAYGQKKKGKSASSGSDFVDKQPSSMSKETPMHDFQVFGVNWMNLLFKNSYGGILADDMGLGKTCQVVGLLARMLDDYDNEVTKDWPFPNLIVVPPSTLDNWILEFKKFAPDLNVMKYSGSRAERDDIAEELAEDPEHYHAIVTSYTQFSQKEDLRNLNSLGINAAIFDEGQILKNPTTLQYGRLHQLRTKWRLLISGTPIQNHLMEMISLLNFVDPELFRDRMEAIRYVFDHKIHTRNLTNTALLYGERVSRARSILEPFILQRQKDQVGQNLPKKTHSIIYCDLPPAQKEVYDKYEKMFRTEPSARMKEAVGARGNDMNNVWIQLKKAALHLQLFRRHFSDETTEEMADILFNRVPYKELDLAEPKIHLLLQDLKSRSDFDLHLYCQDFLPLLRKFDVPKGSWKESGKIKKLLELIEGYRKNGDRVLVFSKFTKIIEILSYVLSHDDIEYCMLTGASAVGERQKEINRFQKNADIPVFLLTTGAGGTGINLTGANKVIIFDMSSNPQDDRQAENRAHRLGQTRPVEVIHLIARGTVEELIYKACQKKIELAEKVTNAGGGDTEGQLKAIVREMMDENDQGED</sequence>
<dbReference type="AlphaFoldDB" id="A0A084GBE2"/>
<feature type="domain" description="Helicase C-terminal" evidence="7">
    <location>
        <begin position="827"/>
        <end position="989"/>
    </location>
</feature>
<dbReference type="InterPro" id="IPR001650">
    <property type="entry name" value="Helicase_C-like"/>
</dbReference>
<organism evidence="8 9">
    <name type="scientific">Pseudallescheria apiosperma</name>
    <name type="common">Scedosporium apiospermum</name>
    <dbReference type="NCBI Taxonomy" id="563466"/>
    <lineage>
        <taxon>Eukaryota</taxon>
        <taxon>Fungi</taxon>
        <taxon>Dikarya</taxon>
        <taxon>Ascomycota</taxon>
        <taxon>Pezizomycotina</taxon>
        <taxon>Sordariomycetes</taxon>
        <taxon>Hypocreomycetidae</taxon>
        <taxon>Microascales</taxon>
        <taxon>Microascaceae</taxon>
        <taxon>Scedosporium</taxon>
    </lineage>
</organism>
<feature type="compositionally biased region" description="Polar residues" evidence="4">
    <location>
        <begin position="114"/>
        <end position="136"/>
    </location>
</feature>
<evidence type="ECO:0000259" key="5">
    <source>
        <dbReference type="PROSITE" id="PS50897"/>
    </source>
</evidence>
<gene>
    <name evidence="8" type="ORF">SAPIO_CDS3699</name>
</gene>
<evidence type="ECO:0000256" key="1">
    <source>
        <dbReference type="ARBA" id="ARBA00022741"/>
    </source>
</evidence>
<feature type="compositionally biased region" description="Low complexity" evidence="4">
    <location>
        <begin position="251"/>
        <end position="282"/>
    </location>
</feature>
<feature type="compositionally biased region" description="Basic and acidic residues" evidence="4">
    <location>
        <begin position="176"/>
        <end position="193"/>
    </location>
</feature>
<feature type="domain" description="CTLH" evidence="5">
    <location>
        <begin position="791"/>
        <end position="819"/>
    </location>
</feature>
<dbReference type="InterPro" id="IPR038718">
    <property type="entry name" value="SNF2-like_sf"/>
</dbReference>
<dbReference type="Proteomes" id="UP000028545">
    <property type="component" value="Unassembled WGS sequence"/>
</dbReference>
<feature type="compositionally biased region" description="Polar residues" evidence="4">
    <location>
        <begin position="41"/>
        <end position="54"/>
    </location>
</feature>
<dbReference type="GO" id="GO:0005524">
    <property type="term" value="F:ATP binding"/>
    <property type="evidence" value="ECO:0007669"/>
    <property type="project" value="InterPro"/>
</dbReference>
<feature type="domain" description="Helicase ATP-binding" evidence="6">
    <location>
        <begin position="461"/>
        <end position="635"/>
    </location>
</feature>
<dbReference type="Gene3D" id="3.40.50.10810">
    <property type="entry name" value="Tandem AAA-ATPase domain"/>
    <property type="match status" value="1"/>
</dbReference>
<feature type="region of interest" description="Disordered" evidence="4">
    <location>
        <begin position="31"/>
        <end position="311"/>
    </location>
</feature>
<dbReference type="InterPro" id="IPR049730">
    <property type="entry name" value="SNF2/RAD54-like_C"/>
</dbReference>
<evidence type="ECO:0000256" key="3">
    <source>
        <dbReference type="ARBA" id="ARBA00022840"/>
    </source>
</evidence>
<dbReference type="SMART" id="SM00487">
    <property type="entry name" value="DEXDc"/>
    <property type="match status" value="1"/>
</dbReference>
<evidence type="ECO:0000259" key="6">
    <source>
        <dbReference type="PROSITE" id="PS51192"/>
    </source>
</evidence>
<dbReference type="Pfam" id="PF00271">
    <property type="entry name" value="Helicase_C"/>
    <property type="match status" value="1"/>
</dbReference>
<dbReference type="OMA" id="IQDKWAA"/>
<keyword evidence="1" id="KW-0547">Nucleotide-binding</keyword>
<evidence type="ECO:0000313" key="9">
    <source>
        <dbReference type="Proteomes" id="UP000028545"/>
    </source>
</evidence>
<dbReference type="InterPro" id="IPR027417">
    <property type="entry name" value="P-loop_NTPase"/>
</dbReference>
<comment type="caution">
    <text evidence="8">The sequence shown here is derived from an EMBL/GenBank/DDBJ whole genome shotgun (WGS) entry which is preliminary data.</text>
</comment>
<dbReference type="EMBL" id="JOWA01000088">
    <property type="protein sequence ID" value="KEZ44654.1"/>
    <property type="molecule type" value="Genomic_DNA"/>
</dbReference>
<proteinExistence type="predicted"/>
<dbReference type="CDD" id="cd18793">
    <property type="entry name" value="SF2_C_SNF"/>
    <property type="match status" value="1"/>
</dbReference>
<dbReference type="InterPro" id="IPR006595">
    <property type="entry name" value="CTLH_C"/>
</dbReference>
<accession>A0A084GBE2</accession>
<evidence type="ECO:0000256" key="4">
    <source>
        <dbReference type="SAM" id="MobiDB-lite"/>
    </source>
</evidence>
<dbReference type="VEuPathDB" id="FungiDB:SAPIO_CDS3699"/>
<dbReference type="GeneID" id="27722771"/>
<dbReference type="HOGENOM" id="CLU_000315_16_2_1"/>
<dbReference type="RefSeq" id="XP_016644453.1">
    <property type="nucleotide sequence ID" value="XM_016786447.1"/>
</dbReference>
<dbReference type="OrthoDB" id="5857104at2759"/>
<evidence type="ECO:0000256" key="2">
    <source>
        <dbReference type="ARBA" id="ARBA00022801"/>
    </source>
</evidence>
<dbReference type="GO" id="GO:0016787">
    <property type="term" value="F:hydrolase activity"/>
    <property type="evidence" value="ECO:0007669"/>
    <property type="project" value="UniProtKB-KW"/>
</dbReference>
<dbReference type="PROSITE" id="PS51194">
    <property type="entry name" value="HELICASE_CTER"/>
    <property type="match status" value="1"/>
</dbReference>
<dbReference type="InterPro" id="IPR000330">
    <property type="entry name" value="SNF2_N"/>
</dbReference>
<name>A0A084GBE2_PSEDA</name>